<comment type="caution">
    <text evidence="3">The sequence shown here is derived from an EMBL/GenBank/DDBJ whole genome shotgun (WGS) entry which is preliminary data.</text>
</comment>
<name>A0A7K3NL26_9BACT</name>
<evidence type="ECO:0000313" key="4">
    <source>
        <dbReference type="Proteomes" id="UP000469724"/>
    </source>
</evidence>
<dbReference type="InterPro" id="IPR024289">
    <property type="entry name" value="DUF3828"/>
</dbReference>
<dbReference type="AlphaFoldDB" id="A0A7K3NL26"/>
<accession>A0A7K3NL26</accession>
<protein>
    <submittedName>
        <fullName evidence="3">DUF3828 domain-containing protein</fullName>
    </submittedName>
</protein>
<sequence length="172" mass="18968">MKQCVTRILRRVGFLVIAVCCCAAHAVGAQQQDPAAESIRQTFAPLLAEYSKIFLSDGSQDCIGFALSKNIVSPQLKDLLQKERLLSKNNDGIGNLDFDFFFNAQDNAGKPLSIVGIASQGDTAVMQVKNGFKGEKPYDFLLVKDAGRWVIDDVRYLQDGQRISLRDILSQP</sequence>
<evidence type="ECO:0000313" key="3">
    <source>
        <dbReference type="EMBL" id="NDY56533.1"/>
    </source>
</evidence>
<feature type="chain" id="PRO_5029608763" evidence="1">
    <location>
        <begin position="27"/>
        <end position="172"/>
    </location>
</feature>
<evidence type="ECO:0000259" key="2">
    <source>
        <dbReference type="Pfam" id="PF12883"/>
    </source>
</evidence>
<dbReference type="EMBL" id="JAAGRQ010000021">
    <property type="protein sequence ID" value="NDY56533.1"/>
    <property type="molecule type" value="Genomic_DNA"/>
</dbReference>
<dbReference type="Pfam" id="PF12883">
    <property type="entry name" value="DUF3828"/>
    <property type="match status" value="1"/>
</dbReference>
<dbReference type="Gene3D" id="3.10.450.50">
    <property type="match status" value="1"/>
</dbReference>
<dbReference type="RefSeq" id="WP_163301584.1">
    <property type="nucleotide sequence ID" value="NZ_JAAGRQ010000021.1"/>
</dbReference>
<feature type="domain" description="DUF3828" evidence="2">
    <location>
        <begin position="64"/>
        <end position="157"/>
    </location>
</feature>
<gene>
    <name evidence="3" type="ORF">G3N56_07230</name>
</gene>
<reference evidence="3 4" key="1">
    <citation type="submission" date="2020-02" db="EMBL/GenBank/DDBJ databases">
        <title>Comparative genomics of sulfur disproportionating microorganisms.</title>
        <authorList>
            <person name="Ward L.M."/>
            <person name="Bertran E."/>
            <person name="Johnston D.T."/>
        </authorList>
    </citation>
    <scope>NUCLEOTIDE SEQUENCE [LARGE SCALE GENOMIC DNA]</scope>
    <source>
        <strain evidence="3 4">DSM 3696</strain>
    </source>
</reference>
<organism evidence="3 4">
    <name type="scientific">Desulfolutivibrio sulfodismutans</name>
    <dbReference type="NCBI Taxonomy" id="63561"/>
    <lineage>
        <taxon>Bacteria</taxon>
        <taxon>Pseudomonadati</taxon>
        <taxon>Thermodesulfobacteriota</taxon>
        <taxon>Desulfovibrionia</taxon>
        <taxon>Desulfovibrionales</taxon>
        <taxon>Desulfovibrionaceae</taxon>
        <taxon>Desulfolutivibrio</taxon>
    </lineage>
</organism>
<proteinExistence type="predicted"/>
<keyword evidence="4" id="KW-1185">Reference proteome</keyword>
<evidence type="ECO:0000256" key="1">
    <source>
        <dbReference type="SAM" id="SignalP"/>
    </source>
</evidence>
<keyword evidence="1" id="KW-0732">Signal</keyword>
<feature type="signal peptide" evidence="1">
    <location>
        <begin position="1"/>
        <end position="26"/>
    </location>
</feature>
<dbReference type="Proteomes" id="UP000469724">
    <property type="component" value="Unassembled WGS sequence"/>
</dbReference>